<dbReference type="InterPro" id="IPR003673">
    <property type="entry name" value="CoA-Trfase_fam_III"/>
</dbReference>
<evidence type="ECO:0000256" key="1">
    <source>
        <dbReference type="ARBA" id="ARBA00022679"/>
    </source>
</evidence>
<dbReference type="Gene3D" id="3.30.1540.10">
    <property type="entry name" value="formyl-coa transferase, domain 3"/>
    <property type="match status" value="1"/>
</dbReference>
<evidence type="ECO:0000313" key="2">
    <source>
        <dbReference type="EMBL" id="PKR53983.1"/>
    </source>
</evidence>
<dbReference type="Pfam" id="PF02515">
    <property type="entry name" value="CoA_transf_3"/>
    <property type="match status" value="1"/>
</dbReference>
<dbReference type="AlphaFoldDB" id="A0A2N3KU37"/>
<dbReference type="EMBL" id="NWTK01000006">
    <property type="protein sequence ID" value="PKR53983.1"/>
    <property type="molecule type" value="Genomic_DNA"/>
</dbReference>
<protein>
    <submittedName>
        <fullName evidence="2">CoA transferase</fullName>
    </submittedName>
</protein>
<dbReference type="InterPro" id="IPR023606">
    <property type="entry name" value="CoA-Trfase_III_dom_1_sf"/>
</dbReference>
<name>A0A2N3KU37_9PROT</name>
<dbReference type="PANTHER" id="PTHR48207">
    <property type="entry name" value="SUCCINATE--HYDROXYMETHYLGLUTARATE COA-TRANSFERASE"/>
    <property type="match status" value="1"/>
</dbReference>
<reference evidence="2 3" key="1">
    <citation type="submission" date="2017-09" db="EMBL/GenBank/DDBJ databases">
        <title>Biodiversity and function of Thalassospira species in the particle-attached aromatic-hydrocarbon-degrading consortia from the surface seawater of the South China Sea.</title>
        <authorList>
            <person name="Dong C."/>
            <person name="Liu R."/>
            <person name="Shao Z."/>
        </authorList>
    </citation>
    <scope>NUCLEOTIDE SEQUENCE [LARGE SCALE GENOMIC DNA]</scope>
    <source>
        <strain evidence="2 3">CSC1P2</strain>
    </source>
</reference>
<dbReference type="OrthoDB" id="9781472at2"/>
<dbReference type="GO" id="GO:0008410">
    <property type="term" value="F:CoA-transferase activity"/>
    <property type="evidence" value="ECO:0007669"/>
    <property type="project" value="TreeGrafter"/>
</dbReference>
<dbReference type="RefSeq" id="WP_101266276.1">
    <property type="nucleotide sequence ID" value="NZ_NWTK01000006.1"/>
</dbReference>
<gene>
    <name evidence="2" type="ORF">COO20_10450</name>
</gene>
<accession>A0A2N3KU37</accession>
<sequence>MTGALGGIRVLDLSRVLAGPWASQTLADLGAEVIKIERPGNGDDTRGWGPPYARDAAGNDTSEAAYYLSANRGKKSLTVDMTTPEGQQVIRDLAAKSDVVIENFKVGGLAKYGLDYASLKAVNERLVYCSITGFGQDGPYAKRAGYDFMIQAMGGLMSLTGAPDHEPGGQPMKVGVAVADIFTGLYATIGILAALRHRDATGVGQYIDLALLDVQTAILANQAMNYLTTGNAPGRLGNAHPNIVPYEAFPTADGYIILAVGNDSQFASFCKVAGMEDASADPRFATNRARVANRTDLVPMVRQAMVQKTTDDWIAILEKANVPCGPINTLDRVFENPQVKHRGTVKYLDHPLAGRVPTVANPLKLSQTPICDETAPPTLGQHSEAVLRDIGGLDDEQIERLRAAGVI</sequence>
<comment type="caution">
    <text evidence="2">The sequence shown here is derived from an EMBL/GenBank/DDBJ whole genome shotgun (WGS) entry which is preliminary data.</text>
</comment>
<evidence type="ECO:0000313" key="3">
    <source>
        <dbReference type="Proteomes" id="UP000233597"/>
    </source>
</evidence>
<dbReference type="InterPro" id="IPR050483">
    <property type="entry name" value="CoA-transferase_III_domain"/>
</dbReference>
<organism evidence="2 3">
    <name type="scientific">Thalassospira marina</name>
    <dbReference type="NCBI Taxonomy" id="2048283"/>
    <lineage>
        <taxon>Bacteria</taxon>
        <taxon>Pseudomonadati</taxon>
        <taxon>Pseudomonadota</taxon>
        <taxon>Alphaproteobacteria</taxon>
        <taxon>Rhodospirillales</taxon>
        <taxon>Thalassospiraceae</taxon>
        <taxon>Thalassospira</taxon>
    </lineage>
</organism>
<keyword evidence="1 2" id="KW-0808">Transferase</keyword>
<dbReference type="SUPFAM" id="SSF89796">
    <property type="entry name" value="CoA-transferase family III (CaiB/BaiF)"/>
    <property type="match status" value="1"/>
</dbReference>
<dbReference type="PANTHER" id="PTHR48207:SF3">
    <property type="entry name" value="SUCCINATE--HYDROXYMETHYLGLUTARATE COA-TRANSFERASE"/>
    <property type="match status" value="1"/>
</dbReference>
<dbReference type="Proteomes" id="UP000233597">
    <property type="component" value="Unassembled WGS sequence"/>
</dbReference>
<dbReference type="InterPro" id="IPR044855">
    <property type="entry name" value="CoA-Trfase_III_dom3_sf"/>
</dbReference>
<proteinExistence type="predicted"/>
<dbReference type="Gene3D" id="3.40.50.10540">
    <property type="entry name" value="Crotonobetainyl-coa:carnitine coa-transferase, domain 1"/>
    <property type="match status" value="1"/>
</dbReference>